<gene>
    <name evidence="2" type="ORF">RirG_011590</name>
</gene>
<feature type="region of interest" description="Disordered" evidence="1">
    <location>
        <begin position="38"/>
        <end position="101"/>
    </location>
</feature>
<dbReference type="Proteomes" id="UP000022910">
    <property type="component" value="Unassembled WGS sequence"/>
</dbReference>
<evidence type="ECO:0000313" key="2">
    <source>
        <dbReference type="EMBL" id="EXX78819.1"/>
    </source>
</evidence>
<keyword evidence="3" id="KW-1185">Reference proteome</keyword>
<organism evidence="2 3">
    <name type="scientific">Rhizophagus irregularis (strain DAOM 197198w)</name>
    <name type="common">Glomus intraradices</name>
    <dbReference type="NCBI Taxonomy" id="1432141"/>
    <lineage>
        <taxon>Eukaryota</taxon>
        <taxon>Fungi</taxon>
        <taxon>Fungi incertae sedis</taxon>
        <taxon>Mucoromycota</taxon>
        <taxon>Glomeromycotina</taxon>
        <taxon>Glomeromycetes</taxon>
        <taxon>Glomerales</taxon>
        <taxon>Glomeraceae</taxon>
        <taxon>Rhizophagus</taxon>
    </lineage>
</organism>
<reference evidence="2 3" key="1">
    <citation type="submission" date="2014-02" db="EMBL/GenBank/DDBJ databases">
        <title>Single nucleus genome sequencing reveals high similarity among nuclei of an endomycorrhizal fungus.</title>
        <authorList>
            <person name="Lin K."/>
            <person name="Geurts R."/>
            <person name="Zhang Z."/>
            <person name="Limpens E."/>
            <person name="Saunders D.G."/>
            <person name="Mu D."/>
            <person name="Pang E."/>
            <person name="Cao H."/>
            <person name="Cha H."/>
            <person name="Lin T."/>
            <person name="Zhou Q."/>
            <person name="Shang Y."/>
            <person name="Li Y."/>
            <person name="Ivanov S."/>
            <person name="Sharma T."/>
            <person name="Velzen R.V."/>
            <person name="Ruijter N.D."/>
            <person name="Aanen D.K."/>
            <person name="Win J."/>
            <person name="Kamoun S."/>
            <person name="Bisseling T."/>
            <person name="Huang S."/>
        </authorList>
    </citation>
    <scope>NUCLEOTIDE SEQUENCE [LARGE SCALE GENOMIC DNA]</scope>
    <source>
        <strain evidence="3">DAOM197198w</strain>
    </source>
</reference>
<feature type="compositionally biased region" description="Low complexity" evidence="1">
    <location>
        <begin position="38"/>
        <end position="57"/>
    </location>
</feature>
<evidence type="ECO:0000256" key="1">
    <source>
        <dbReference type="SAM" id="MobiDB-lite"/>
    </source>
</evidence>
<dbReference type="AlphaFoldDB" id="A0A015LGL9"/>
<sequence>MKTSGAVCEGFYLSGHGIRSILALISADRAASSSMSAYSPLSLSTPYTAPSSAAAAPRPLPAPHSRCRQRSEKSPRPGPCHPGTWPERWTGKRGARAWSGG</sequence>
<accession>A0A015LGL9</accession>
<name>A0A015LGL9_RHIIW</name>
<evidence type="ECO:0000313" key="3">
    <source>
        <dbReference type="Proteomes" id="UP000022910"/>
    </source>
</evidence>
<dbReference type="HOGENOM" id="CLU_2293209_0_0_1"/>
<dbReference type="EMBL" id="JEMT01007906">
    <property type="protein sequence ID" value="EXX78819.1"/>
    <property type="molecule type" value="Genomic_DNA"/>
</dbReference>
<protein>
    <submittedName>
        <fullName evidence="2">Uncharacterized protein</fullName>
    </submittedName>
</protein>
<comment type="caution">
    <text evidence="2">The sequence shown here is derived from an EMBL/GenBank/DDBJ whole genome shotgun (WGS) entry which is preliminary data.</text>
</comment>
<proteinExistence type="predicted"/>